<evidence type="ECO:0000313" key="2">
    <source>
        <dbReference type="Proteomes" id="UP000430146"/>
    </source>
</evidence>
<dbReference type="AlphaFoldDB" id="A0A5S9R872"/>
<keyword evidence="2" id="KW-1185">Reference proteome</keyword>
<proteinExistence type="predicted"/>
<reference evidence="1 2" key="1">
    <citation type="submission" date="2019-11" db="EMBL/GenBank/DDBJ databases">
        <authorList>
            <person name="Holert J."/>
        </authorList>
    </citation>
    <scope>NUCLEOTIDE SEQUENCE [LARGE SCALE GENOMIC DNA]</scope>
    <source>
        <strain evidence="1">BC8_1</strain>
    </source>
</reference>
<accession>A0A5S9R872</accession>
<evidence type="ECO:0000313" key="1">
    <source>
        <dbReference type="EMBL" id="CAA0134301.1"/>
    </source>
</evidence>
<sequence length="127" mass="14014">MRHQNDTTPTERRAAALEALDALGDDRDERALLRVRCGRSHHVAAVFSTSAGAVFESRVGPHAHGDRDFVDAAHHASRHGSRYVDVLDAGRYADDLVPAACECGMHELSRAEMQHEIAVNHHTMQLK</sequence>
<dbReference type="Proteomes" id="UP000430146">
    <property type="component" value="Unassembled WGS sequence"/>
</dbReference>
<gene>
    <name evidence="1" type="ORF">AELLOGFF_06322</name>
</gene>
<dbReference type="OrthoDB" id="3632377at2"/>
<dbReference type="RefSeq" id="WP_159234726.1">
    <property type="nucleotide sequence ID" value="NZ_CACSIP010000053.1"/>
</dbReference>
<protein>
    <submittedName>
        <fullName evidence="1">Uncharacterized protein</fullName>
    </submittedName>
</protein>
<name>A0A5S9R872_MYCVN</name>
<dbReference type="EMBL" id="CACSIP010000053">
    <property type="protein sequence ID" value="CAA0134301.1"/>
    <property type="molecule type" value="Genomic_DNA"/>
</dbReference>
<organism evidence="1 2">
    <name type="scientific">Mycolicibacterium vanbaalenii</name>
    <name type="common">Mycobacterium vanbaalenii</name>
    <dbReference type="NCBI Taxonomy" id="110539"/>
    <lineage>
        <taxon>Bacteria</taxon>
        <taxon>Bacillati</taxon>
        <taxon>Actinomycetota</taxon>
        <taxon>Actinomycetes</taxon>
        <taxon>Mycobacteriales</taxon>
        <taxon>Mycobacteriaceae</taxon>
        <taxon>Mycolicibacterium</taxon>
    </lineage>
</organism>